<dbReference type="Pfam" id="PF00202">
    <property type="entry name" value="Aminotran_3"/>
    <property type="match status" value="1"/>
</dbReference>
<protein>
    <submittedName>
        <fullName evidence="4">Aspartate aminotransferase family protein</fullName>
    </submittedName>
</protein>
<dbReference type="CDD" id="cd00610">
    <property type="entry name" value="OAT_like"/>
    <property type="match status" value="1"/>
</dbReference>
<reference evidence="4 5" key="1">
    <citation type="submission" date="2017-08" db="EMBL/GenBank/DDBJ databases">
        <title>Fine stratification of microbial communities through a metagenomic profile of the photic zone.</title>
        <authorList>
            <person name="Haro-Moreno J.M."/>
            <person name="Lopez-Perez M."/>
            <person name="De La Torre J."/>
            <person name="Picazo A."/>
            <person name="Camacho A."/>
            <person name="Rodriguez-Valera F."/>
        </authorList>
    </citation>
    <scope>NUCLEOTIDE SEQUENCE [LARGE SCALE GENOMIC DNA]</scope>
    <source>
        <strain evidence="4">MED-G28</strain>
    </source>
</reference>
<accession>A0A2A5WBQ2</accession>
<evidence type="ECO:0000256" key="1">
    <source>
        <dbReference type="ARBA" id="ARBA00001933"/>
    </source>
</evidence>
<dbReference type="GO" id="GO:0008483">
    <property type="term" value="F:transaminase activity"/>
    <property type="evidence" value="ECO:0007669"/>
    <property type="project" value="UniProtKB-KW"/>
</dbReference>
<keyword evidence="2 3" id="KW-0663">Pyridoxal phosphate</keyword>
<comment type="caution">
    <text evidence="4">The sequence shown here is derived from an EMBL/GenBank/DDBJ whole genome shotgun (WGS) entry which is preliminary data.</text>
</comment>
<dbReference type="InterPro" id="IPR015421">
    <property type="entry name" value="PyrdxlP-dep_Trfase_major"/>
</dbReference>
<dbReference type="Proteomes" id="UP000219329">
    <property type="component" value="Unassembled WGS sequence"/>
</dbReference>
<dbReference type="PANTHER" id="PTHR43713">
    <property type="entry name" value="GLUTAMATE-1-SEMIALDEHYDE 2,1-AMINOMUTASE"/>
    <property type="match status" value="1"/>
</dbReference>
<dbReference type="AlphaFoldDB" id="A0A2A5WBQ2"/>
<dbReference type="EMBL" id="NTJZ01000007">
    <property type="protein sequence ID" value="PDH33586.1"/>
    <property type="molecule type" value="Genomic_DNA"/>
</dbReference>
<dbReference type="InterPro" id="IPR005814">
    <property type="entry name" value="Aminotrans_3"/>
</dbReference>
<comment type="cofactor">
    <cofactor evidence="1">
        <name>pyridoxal 5'-phosphate</name>
        <dbReference type="ChEBI" id="CHEBI:597326"/>
    </cofactor>
</comment>
<dbReference type="InterPro" id="IPR015422">
    <property type="entry name" value="PyrdxlP-dep_Trfase_small"/>
</dbReference>
<dbReference type="GO" id="GO:0030170">
    <property type="term" value="F:pyridoxal phosphate binding"/>
    <property type="evidence" value="ECO:0007669"/>
    <property type="project" value="InterPro"/>
</dbReference>
<dbReference type="InterPro" id="IPR015424">
    <property type="entry name" value="PyrdxlP-dep_Trfase"/>
</dbReference>
<dbReference type="PANTHER" id="PTHR43713:SF3">
    <property type="entry name" value="GLUTAMATE-1-SEMIALDEHYDE 2,1-AMINOMUTASE 1, CHLOROPLASTIC-RELATED"/>
    <property type="match status" value="1"/>
</dbReference>
<dbReference type="Gene3D" id="3.40.640.10">
    <property type="entry name" value="Type I PLP-dependent aspartate aminotransferase-like (Major domain)"/>
    <property type="match status" value="1"/>
</dbReference>
<keyword evidence="4" id="KW-0032">Aminotransferase</keyword>
<evidence type="ECO:0000256" key="2">
    <source>
        <dbReference type="ARBA" id="ARBA00022898"/>
    </source>
</evidence>
<gene>
    <name evidence="4" type="ORF">CNF02_07595</name>
</gene>
<sequence length="437" mass="47621">MEYPNPDSKSAALYGRAQSVLPDGNSRTTIALKPYPIYIEEASGADVTDVDGNRFIDFNNNYTSLLHGHCFEPVRKAVEAQIVKATACSFTTEAEIELAELLCDRVESFEQVRFCNSGSEAVMNMLKAARAFTGRPKIAKIEGLYHGSYDFAEVSLRNKPGDRNGSAPISTAYSYGTPDSVLTEVVALPFNEIEATESLINLHGERLACIMIDLMPQTLSMISPSEDYLKALFRLTRKHGILLAFDEVISFRLGYSGGQGMFGIDPDITSIGKIIGGGFPVGAVAGRKDIMSVFEPQGGQSPRLPHGGTFNANPITMTAGKAALQAMDEDKFDRLNAAGNQLRQQVTEIIAELDIAAQVTGKGSLFSVRFHDRPMRHFADIVIDDVESLFMDKLRRYLIGNGIWLGGNMAGCLSTATTQAHIDKFCQVLKEGIVAQK</sequence>
<comment type="similarity">
    <text evidence="3">Belongs to the class-III pyridoxal-phosphate-dependent aminotransferase family.</text>
</comment>
<keyword evidence="4" id="KW-0808">Transferase</keyword>
<evidence type="ECO:0000256" key="3">
    <source>
        <dbReference type="RuleBase" id="RU003560"/>
    </source>
</evidence>
<dbReference type="Gene3D" id="3.90.1150.10">
    <property type="entry name" value="Aspartate Aminotransferase, domain 1"/>
    <property type="match status" value="1"/>
</dbReference>
<evidence type="ECO:0000313" key="4">
    <source>
        <dbReference type="EMBL" id="PDH33586.1"/>
    </source>
</evidence>
<dbReference type="SUPFAM" id="SSF53383">
    <property type="entry name" value="PLP-dependent transferases"/>
    <property type="match status" value="1"/>
</dbReference>
<evidence type="ECO:0000313" key="5">
    <source>
        <dbReference type="Proteomes" id="UP000219329"/>
    </source>
</evidence>
<name>A0A2A5WBQ2_9GAMM</name>
<organism evidence="4 5">
    <name type="scientific">OM182 bacterium MED-G28</name>
    <dbReference type="NCBI Taxonomy" id="1986256"/>
    <lineage>
        <taxon>Bacteria</taxon>
        <taxon>Pseudomonadati</taxon>
        <taxon>Pseudomonadota</taxon>
        <taxon>Gammaproteobacteria</taxon>
        <taxon>OMG group</taxon>
        <taxon>OM182 clade</taxon>
    </lineage>
</organism>
<proteinExistence type="inferred from homology"/>